<comment type="function">
    <text evidence="18">DNA polymerase III is a complex, multichain enzyme responsible for most of the replicative synthesis in bacteria. The epsilon subunit contain the editing function and is a proofreading 3'-5' exonuclease.</text>
</comment>
<dbReference type="CDD" id="cd06131">
    <property type="entry name" value="DNA_pol_III_epsilon_Ecoli_like"/>
    <property type="match status" value="1"/>
</dbReference>
<dbReference type="InterPro" id="IPR006054">
    <property type="entry name" value="DnaQ"/>
</dbReference>
<dbReference type="NCBIfam" id="NF004316">
    <property type="entry name" value="PRK05711.1"/>
    <property type="match status" value="1"/>
</dbReference>
<dbReference type="GO" id="GO:0003677">
    <property type="term" value="F:DNA binding"/>
    <property type="evidence" value="ECO:0007669"/>
    <property type="project" value="InterPro"/>
</dbReference>
<dbReference type="AlphaFoldDB" id="A0A0W0VHI1"/>
<dbReference type="SUPFAM" id="SSF53098">
    <property type="entry name" value="Ribonuclease H-like"/>
    <property type="match status" value="1"/>
</dbReference>
<evidence type="ECO:0000256" key="3">
    <source>
        <dbReference type="ARBA" id="ARBA00020352"/>
    </source>
</evidence>
<dbReference type="GO" id="GO:0005829">
    <property type="term" value="C:cytosol"/>
    <property type="evidence" value="ECO:0007669"/>
    <property type="project" value="TreeGrafter"/>
</dbReference>
<evidence type="ECO:0000256" key="5">
    <source>
        <dbReference type="ARBA" id="ARBA00022695"/>
    </source>
</evidence>
<organism evidence="20 22">
    <name type="scientific">Legionella israelensis</name>
    <dbReference type="NCBI Taxonomy" id="454"/>
    <lineage>
        <taxon>Bacteria</taxon>
        <taxon>Pseudomonadati</taxon>
        <taxon>Pseudomonadota</taxon>
        <taxon>Gammaproteobacteria</taxon>
        <taxon>Legionellales</taxon>
        <taxon>Legionellaceae</taxon>
        <taxon>Legionella</taxon>
    </lineage>
</organism>
<sequence length="236" mass="27031">MRQIVLDTETTGIGHEHGHRIIEIGCVELIDRRITKNHYHVYLNPQRTIDDGAFKVHGISNEFLKDKPEFNEIVEEFLAFIDGAELIIHNAPFDVGFLNSELTHVKWHKRLEDYCNIFDTLVYAREKHPGQRNSLDALCKRYDIDNSNRQLHGALLDAEILAWVYLSLTGGQGTLFSESSSEEMVSQKSETLNKTVDKIDLPIIKATEIEIENHLSLIELIVNKSGINYWEDSKTS</sequence>
<reference evidence="20 22" key="1">
    <citation type="submission" date="2015-11" db="EMBL/GenBank/DDBJ databases">
        <title>Genomic analysis of 38 Legionella species identifies large and diverse effector repertoires.</title>
        <authorList>
            <person name="Burstein D."/>
            <person name="Amaro F."/>
            <person name="Zusman T."/>
            <person name="Lifshitz Z."/>
            <person name="Cohen O."/>
            <person name="Gilbert J.A."/>
            <person name="Pupko T."/>
            <person name="Shuman H.A."/>
            <person name="Segal G."/>
        </authorList>
    </citation>
    <scope>NUCLEOTIDE SEQUENCE [LARGE SCALE GENOMIC DNA]</scope>
    <source>
        <strain evidence="20 22">Bercovier 4</strain>
    </source>
</reference>
<dbReference type="PANTHER" id="PTHR30231">
    <property type="entry name" value="DNA POLYMERASE III SUBUNIT EPSILON"/>
    <property type="match status" value="1"/>
</dbReference>
<feature type="binding site" evidence="16">
    <location>
        <position position="57"/>
    </location>
    <ligand>
        <name>substrate</name>
    </ligand>
</feature>
<dbReference type="STRING" id="454.Lisr_2029"/>
<feature type="binding site" evidence="17">
    <location>
        <position position="7"/>
    </location>
    <ligand>
        <name>a divalent metal cation</name>
        <dbReference type="ChEBI" id="CHEBI:60240"/>
        <label>1</label>
        <note>catalytic</note>
    </ligand>
</feature>
<evidence type="ECO:0000256" key="11">
    <source>
        <dbReference type="ARBA" id="ARBA00022842"/>
    </source>
</evidence>
<dbReference type="SMART" id="SM00479">
    <property type="entry name" value="EXOIII"/>
    <property type="match status" value="1"/>
</dbReference>
<dbReference type="FunFam" id="3.30.420.10:FF:000012">
    <property type="entry name" value="DNA polymerase III subunit epsilon"/>
    <property type="match status" value="1"/>
</dbReference>
<dbReference type="Proteomes" id="UP000054761">
    <property type="component" value="Unassembled WGS sequence"/>
</dbReference>
<comment type="catalytic activity">
    <reaction evidence="14 18">
        <text>DNA(n) + a 2'-deoxyribonucleoside 5'-triphosphate = DNA(n+1) + diphosphate</text>
        <dbReference type="Rhea" id="RHEA:22508"/>
        <dbReference type="Rhea" id="RHEA-COMP:17339"/>
        <dbReference type="Rhea" id="RHEA-COMP:17340"/>
        <dbReference type="ChEBI" id="CHEBI:33019"/>
        <dbReference type="ChEBI" id="CHEBI:61560"/>
        <dbReference type="ChEBI" id="CHEBI:173112"/>
        <dbReference type="EC" id="2.7.7.7"/>
    </reaction>
</comment>
<evidence type="ECO:0000256" key="12">
    <source>
        <dbReference type="ARBA" id="ARBA00022932"/>
    </source>
</evidence>
<name>A0A0W0VHI1_9GAMM</name>
<evidence type="ECO:0000256" key="10">
    <source>
        <dbReference type="ARBA" id="ARBA00022839"/>
    </source>
</evidence>
<dbReference type="InterPro" id="IPR012337">
    <property type="entry name" value="RNaseH-like_sf"/>
</dbReference>
<keyword evidence="22" id="KW-1185">Reference proteome</keyword>
<dbReference type="InterPro" id="IPR006309">
    <property type="entry name" value="DnaQ_proteo"/>
</dbReference>
<evidence type="ECO:0000259" key="19">
    <source>
        <dbReference type="SMART" id="SM00479"/>
    </source>
</evidence>
<comment type="cofactor">
    <cofactor evidence="17">
        <name>Mg(2+)</name>
        <dbReference type="ChEBI" id="CHEBI:18420"/>
    </cofactor>
    <cofactor evidence="17">
        <name>Mn(2+)</name>
        <dbReference type="ChEBI" id="CHEBI:29035"/>
    </cofactor>
    <text evidence="17">Binds 2 divalent metal cations. Magnesium or manganese.</text>
</comment>
<evidence type="ECO:0000256" key="7">
    <source>
        <dbReference type="ARBA" id="ARBA00022722"/>
    </source>
</evidence>
<dbReference type="NCBIfam" id="TIGR01406">
    <property type="entry name" value="dnaQ_proteo"/>
    <property type="match status" value="1"/>
</dbReference>
<dbReference type="PANTHER" id="PTHR30231:SF41">
    <property type="entry name" value="DNA POLYMERASE III SUBUNIT EPSILON"/>
    <property type="match status" value="1"/>
</dbReference>
<evidence type="ECO:0000256" key="1">
    <source>
        <dbReference type="ARBA" id="ARBA00001936"/>
    </source>
</evidence>
<evidence type="ECO:0000313" key="20">
    <source>
        <dbReference type="EMBL" id="KTD19467.1"/>
    </source>
</evidence>
<keyword evidence="4 18" id="KW-0808">Transferase</keyword>
<keyword evidence="7 18" id="KW-0540">Nuclease</keyword>
<dbReference type="Pfam" id="PF00929">
    <property type="entry name" value="RNase_T"/>
    <property type="match status" value="1"/>
</dbReference>
<dbReference type="NCBIfam" id="TIGR00573">
    <property type="entry name" value="dnaq"/>
    <property type="match status" value="1"/>
</dbReference>
<dbReference type="InterPro" id="IPR013520">
    <property type="entry name" value="Ribonucl_H"/>
</dbReference>
<evidence type="ECO:0000256" key="16">
    <source>
        <dbReference type="PIRSR" id="PIRSR606309-2"/>
    </source>
</evidence>
<evidence type="ECO:0000313" key="22">
    <source>
        <dbReference type="Proteomes" id="UP000054761"/>
    </source>
</evidence>
<feature type="active site" description="Proton acceptor" evidence="15">
    <location>
        <position position="152"/>
    </location>
</feature>
<evidence type="ECO:0000256" key="17">
    <source>
        <dbReference type="PIRSR" id="PIRSR606309-3"/>
    </source>
</evidence>
<dbReference type="EMBL" id="LNYH01000112">
    <property type="protein sequence ID" value="KTD19467.1"/>
    <property type="molecule type" value="Genomic_DNA"/>
</dbReference>
<gene>
    <name evidence="18 21" type="primary">dnaQ</name>
    <name evidence="21" type="ORF">E3983_07150</name>
    <name evidence="20" type="ORF">Lisr_2029</name>
</gene>
<keyword evidence="6 18" id="KW-0235">DNA replication</keyword>
<dbReference type="OrthoDB" id="9804290at2"/>
<evidence type="ECO:0000256" key="8">
    <source>
        <dbReference type="ARBA" id="ARBA00022723"/>
    </source>
</evidence>
<keyword evidence="8 17" id="KW-0479">Metal-binding</keyword>
<dbReference type="InterPro" id="IPR036397">
    <property type="entry name" value="RNaseH_sf"/>
</dbReference>
<dbReference type="Gene3D" id="3.30.420.10">
    <property type="entry name" value="Ribonuclease H-like superfamily/Ribonuclease H"/>
    <property type="match status" value="1"/>
</dbReference>
<feature type="binding site" evidence="16">
    <location>
        <position position="9"/>
    </location>
    <ligand>
        <name>substrate</name>
    </ligand>
</feature>
<comment type="subunit">
    <text evidence="18">DNA polymerase III contains a core (composed of alpha, epsilon and theta chains) that associates with a tau subunit. This core dimerizes to form the POLIII' complex. PolIII' associates with the gamma complex (composed of gamma, delta, delta', psi and chi chains) and with the beta chain to form the complete DNA polymerase III complex.</text>
</comment>
<feature type="binding site" evidence="17">
    <location>
        <position position="157"/>
    </location>
    <ligand>
        <name>a divalent metal cation</name>
        <dbReference type="ChEBI" id="CHEBI:60240"/>
        <label>1</label>
        <note>catalytic</note>
    </ligand>
</feature>
<comment type="cofactor">
    <cofactor evidence="1 18">
        <name>Mn(2+)</name>
        <dbReference type="ChEBI" id="CHEBI:29035"/>
    </cofactor>
</comment>
<evidence type="ECO:0000256" key="9">
    <source>
        <dbReference type="ARBA" id="ARBA00022801"/>
    </source>
</evidence>
<evidence type="ECO:0000256" key="6">
    <source>
        <dbReference type="ARBA" id="ARBA00022705"/>
    </source>
</evidence>
<dbReference type="GO" id="GO:0008408">
    <property type="term" value="F:3'-5' exonuclease activity"/>
    <property type="evidence" value="ECO:0007669"/>
    <property type="project" value="TreeGrafter"/>
</dbReference>
<dbReference type="EMBL" id="CP038254">
    <property type="protein sequence ID" value="QBR84154.1"/>
    <property type="molecule type" value="Genomic_DNA"/>
</dbReference>
<dbReference type="EC" id="2.7.7.7" evidence="2 18"/>
<keyword evidence="12 18" id="KW-0239">DNA-directed DNA polymerase</keyword>
<dbReference type="Proteomes" id="UP000295517">
    <property type="component" value="Chromosome"/>
</dbReference>
<dbReference type="RefSeq" id="WP_058502344.1">
    <property type="nucleotide sequence ID" value="NZ_CAAAJA010000010.1"/>
</dbReference>
<keyword evidence="13 17" id="KW-0464">Manganese</keyword>
<dbReference type="GO" id="GO:0045004">
    <property type="term" value="P:DNA replication proofreading"/>
    <property type="evidence" value="ECO:0007669"/>
    <property type="project" value="TreeGrafter"/>
</dbReference>
<feature type="binding site" evidence="16">
    <location>
        <position position="157"/>
    </location>
    <ligand>
        <name>substrate</name>
    </ligand>
</feature>
<evidence type="ECO:0000256" key="13">
    <source>
        <dbReference type="ARBA" id="ARBA00023211"/>
    </source>
</evidence>
<accession>A0A0W0VHI1</accession>
<proteinExistence type="predicted"/>
<reference evidence="21" key="2">
    <citation type="submission" date="2019-03" db="EMBL/GenBank/DDBJ databases">
        <title>Diverse conjugative elements silence natural transformation in Legionella species.</title>
        <authorList>
            <person name="Durieux I."/>
            <person name="Ginevra C."/>
            <person name="Attaiech L."/>
            <person name="Picq K."/>
            <person name="Juan P.A."/>
            <person name="Jarraud S."/>
            <person name="Charpentier X."/>
        </authorList>
    </citation>
    <scope>NUCLEOTIDE SEQUENCE [LARGE SCALE GENOMIC DNA]</scope>
    <source>
        <strain evidence="21">HL-0427-4011</strain>
    </source>
</reference>
<evidence type="ECO:0000256" key="2">
    <source>
        <dbReference type="ARBA" id="ARBA00012417"/>
    </source>
</evidence>
<keyword evidence="10 18" id="KW-0269">Exonuclease</keyword>
<feature type="binding site" evidence="16">
    <location>
        <position position="7"/>
    </location>
    <ligand>
        <name>substrate</name>
    </ligand>
</feature>
<evidence type="ECO:0000313" key="21">
    <source>
        <dbReference type="EMBL" id="QBR84154.1"/>
    </source>
</evidence>
<evidence type="ECO:0000256" key="14">
    <source>
        <dbReference type="ARBA" id="ARBA00049244"/>
    </source>
</evidence>
<feature type="binding site" evidence="17">
    <location>
        <position position="9"/>
    </location>
    <ligand>
        <name>a divalent metal cation</name>
        <dbReference type="ChEBI" id="CHEBI:60240"/>
        <label>1</label>
        <note>catalytic</note>
    </ligand>
</feature>
<protein>
    <recommendedName>
        <fullName evidence="3 18">DNA polymerase III subunit epsilon</fullName>
        <ecNumber evidence="2 18">2.7.7.7</ecNumber>
    </recommendedName>
</protein>
<evidence type="ECO:0000256" key="15">
    <source>
        <dbReference type="PIRSR" id="PIRSR606309-1"/>
    </source>
</evidence>
<evidence type="ECO:0000256" key="18">
    <source>
        <dbReference type="RuleBase" id="RU364087"/>
    </source>
</evidence>
<dbReference type="PATRIC" id="fig|454.4.peg.2210"/>
<keyword evidence="11 17" id="KW-0460">Magnesium</keyword>
<dbReference type="GO" id="GO:0046872">
    <property type="term" value="F:metal ion binding"/>
    <property type="evidence" value="ECO:0007669"/>
    <property type="project" value="UniProtKB-KW"/>
</dbReference>
<keyword evidence="9 18" id="KW-0378">Hydrolase</keyword>
<feature type="domain" description="Exonuclease" evidence="19">
    <location>
        <begin position="2"/>
        <end position="174"/>
    </location>
</feature>
<keyword evidence="5 18" id="KW-0548">Nucleotidyltransferase</keyword>
<dbReference type="GO" id="GO:0003887">
    <property type="term" value="F:DNA-directed DNA polymerase activity"/>
    <property type="evidence" value="ECO:0007669"/>
    <property type="project" value="UniProtKB-KW"/>
</dbReference>
<evidence type="ECO:0000256" key="4">
    <source>
        <dbReference type="ARBA" id="ARBA00022679"/>
    </source>
</evidence>